<dbReference type="GO" id="GO:0071973">
    <property type="term" value="P:bacterial-type flagellum-dependent cell motility"/>
    <property type="evidence" value="ECO:0007669"/>
    <property type="project" value="InterPro"/>
</dbReference>
<evidence type="ECO:0000256" key="4">
    <source>
        <dbReference type="ARBA" id="ARBA00022448"/>
    </source>
</evidence>
<name>A0A2D6YJF9_9DELT</name>
<keyword evidence="9" id="KW-0472">Membrane</keyword>
<evidence type="ECO:0000313" key="12">
    <source>
        <dbReference type="Proteomes" id="UP000226525"/>
    </source>
</evidence>
<evidence type="ECO:0000313" key="11">
    <source>
        <dbReference type="EMBL" id="MAH63262.1"/>
    </source>
</evidence>
<evidence type="ECO:0000256" key="3">
    <source>
        <dbReference type="ARBA" id="ARBA00020392"/>
    </source>
</evidence>
<evidence type="ECO:0000256" key="1">
    <source>
        <dbReference type="ARBA" id="ARBA00004413"/>
    </source>
</evidence>
<evidence type="ECO:0000256" key="7">
    <source>
        <dbReference type="ARBA" id="ARBA00022795"/>
    </source>
</evidence>
<evidence type="ECO:0000256" key="9">
    <source>
        <dbReference type="ARBA" id="ARBA00023136"/>
    </source>
</evidence>
<organism evidence="11 12">
    <name type="scientific">SAR324 cluster bacterium</name>
    <dbReference type="NCBI Taxonomy" id="2024889"/>
    <lineage>
        <taxon>Bacteria</taxon>
        <taxon>Deltaproteobacteria</taxon>
        <taxon>SAR324 cluster</taxon>
    </lineage>
</organism>
<dbReference type="GO" id="GO:0006935">
    <property type="term" value="P:chemotaxis"/>
    <property type="evidence" value="ECO:0007669"/>
    <property type="project" value="UniProtKB-KW"/>
</dbReference>
<keyword evidence="5" id="KW-1003">Cell membrane</keyword>
<accession>A0A2D6YJF9</accession>
<evidence type="ECO:0000256" key="8">
    <source>
        <dbReference type="ARBA" id="ARBA00022927"/>
    </source>
</evidence>
<comment type="similarity">
    <text evidence="2">Belongs to the FliJ family.</text>
</comment>
<dbReference type="InterPro" id="IPR012823">
    <property type="entry name" value="Flagell_FliJ"/>
</dbReference>
<reference evidence="12" key="1">
    <citation type="submission" date="2017-09" db="EMBL/GenBank/DDBJ databases">
        <title>The Reconstruction of 2,631 Draft Metagenome-Assembled Genomes from the Global Oceans.</title>
        <authorList>
            <person name="Tully B.J."/>
            <person name="Graham E.D."/>
            <person name="Heidelberg J.F."/>
        </authorList>
    </citation>
    <scope>NUCLEOTIDE SEQUENCE [LARGE SCALE GENOMIC DNA]</scope>
</reference>
<comment type="caution">
    <text evidence="11">The sequence shown here is derived from an EMBL/GenBank/DDBJ whole genome shotgun (WGS) entry which is preliminary data.</text>
</comment>
<dbReference type="InterPro" id="IPR053716">
    <property type="entry name" value="Flag_assembly_chemotaxis_eff"/>
</dbReference>
<gene>
    <name evidence="11" type="ORF">CMN54_07440</name>
</gene>
<dbReference type="GO" id="GO:0009288">
    <property type="term" value="C:bacterial-type flagellum"/>
    <property type="evidence" value="ECO:0007669"/>
    <property type="project" value="InterPro"/>
</dbReference>
<dbReference type="GO" id="GO:0044781">
    <property type="term" value="P:bacterial-type flagellum organization"/>
    <property type="evidence" value="ECO:0007669"/>
    <property type="project" value="UniProtKB-KW"/>
</dbReference>
<evidence type="ECO:0000256" key="2">
    <source>
        <dbReference type="ARBA" id="ARBA00010004"/>
    </source>
</evidence>
<keyword evidence="7" id="KW-1005">Bacterial flagellum biogenesis</keyword>
<protein>
    <recommendedName>
        <fullName evidence="3">Flagellar FliJ protein</fullName>
    </recommendedName>
</protein>
<dbReference type="GO" id="GO:0005886">
    <property type="term" value="C:plasma membrane"/>
    <property type="evidence" value="ECO:0007669"/>
    <property type="project" value="UniProtKB-SubCell"/>
</dbReference>
<keyword evidence="6" id="KW-0145">Chemotaxis</keyword>
<dbReference type="Pfam" id="PF02050">
    <property type="entry name" value="FliJ"/>
    <property type="match status" value="1"/>
</dbReference>
<proteinExistence type="inferred from homology"/>
<keyword evidence="10" id="KW-1006">Bacterial flagellum protein export</keyword>
<dbReference type="GO" id="GO:0015031">
    <property type="term" value="P:protein transport"/>
    <property type="evidence" value="ECO:0007669"/>
    <property type="project" value="UniProtKB-KW"/>
</dbReference>
<dbReference type="Proteomes" id="UP000226525">
    <property type="component" value="Unassembled WGS sequence"/>
</dbReference>
<dbReference type="EMBL" id="NZEX01000086">
    <property type="protein sequence ID" value="MAH63262.1"/>
    <property type="molecule type" value="Genomic_DNA"/>
</dbReference>
<dbReference type="AlphaFoldDB" id="A0A2D6YJF9"/>
<keyword evidence="4" id="KW-0813">Transport</keyword>
<dbReference type="Gene3D" id="1.10.287.1700">
    <property type="match status" value="1"/>
</dbReference>
<comment type="subcellular location">
    <subcellularLocation>
        <location evidence="1">Cell membrane</location>
        <topology evidence="1">Peripheral membrane protein</topology>
        <orientation evidence="1">Cytoplasmic side</orientation>
    </subcellularLocation>
</comment>
<sequence length="147" mass="17695">MNKFKLQTALKVRERLEKLYQKSFAEQVQVTQRLTDQLGILEEAFQENNSTVNQAKRNGFTIADLVRANGFGQRLKYHESVVQDQMIEQQELMERRRQELVSATQQKRVLEILREKHELREREKLQREETFELDEVSLNLRRYRQDS</sequence>
<evidence type="ECO:0000256" key="5">
    <source>
        <dbReference type="ARBA" id="ARBA00022475"/>
    </source>
</evidence>
<evidence type="ECO:0000256" key="10">
    <source>
        <dbReference type="ARBA" id="ARBA00023225"/>
    </source>
</evidence>
<evidence type="ECO:0000256" key="6">
    <source>
        <dbReference type="ARBA" id="ARBA00022500"/>
    </source>
</evidence>
<keyword evidence="8" id="KW-0653">Protein transport</keyword>